<accession>A0A1I7WXU2</accession>
<dbReference type="PANTHER" id="PTHR12186">
    <property type="entry name" value="SIKE FAMILY MEMBER"/>
    <property type="match status" value="1"/>
</dbReference>
<dbReference type="WBParaSite" id="Hba_10019">
    <property type="protein sequence ID" value="Hba_10019"/>
    <property type="gene ID" value="Hba_10019"/>
</dbReference>
<protein>
    <submittedName>
        <fullName evidence="4">Uncharacterized protein</fullName>
    </submittedName>
</protein>
<dbReference type="PANTHER" id="PTHR12186:SF2">
    <property type="entry name" value="FGFR1 ONCOGENE PARTNER 2 HOMOLOG"/>
    <property type="match status" value="1"/>
</dbReference>
<dbReference type="AlphaFoldDB" id="A0A1I7WXU2"/>
<keyword evidence="2" id="KW-0175">Coiled coil</keyword>
<evidence type="ECO:0000313" key="4">
    <source>
        <dbReference type="WBParaSite" id="Hba_10019"/>
    </source>
</evidence>
<dbReference type="Proteomes" id="UP000095283">
    <property type="component" value="Unplaced"/>
</dbReference>
<keyword evidence="3" id="KW-1185">Reference proteome</keyword>
<name>A0A1I7WXU2_HETBA</name>
<dbReference type="Pfam" id="PF05769">
    <property type="entry name" value="SIKE"/>
    <property type="match status" value="1"/>
</dbReference>
<dbReference type="InterPro" id="IPR008555">
    <property type="entry name" value="SIKE"/>
</dbReference>
<evidence type="ECO:0000313" key="3">
    <source>
        <dbReference type="Proteomes" id="UP000095283"/>
    </source>
</evidence>
<reference evidence="4" key="1">
    <citation type="submission" date="2016-11" db="UniProtKB">
        <authorList>
            <consortium name="WormBaseParasite"/>
        </authorList>
    </citation>
    <scope>IDENTIFICATION</scope>
</reference>
<comment type="similarity">
    <text evidence="1">Belongs to the SIKE family.</text>
</comment>
<organism evidence="3 4">
    <name type="scientific">Heterorhabditis bacteriophora</name>
    <name type="common">Entomopathogenic nematode worm</name>
    <dbReference type="NCBI Taxonomy" id="37862"/>
    <lineage>
        <taxon>Eukaryota</taxon>
        <taxon>Metazoa</taxon>
        <taxon>Ecdysozoa</taxon>
        <taxon>Nematoda</taxon>
        <taxon>Chromadorea</taxon>
        <taxon>Rhabditida</taxon>
        <taxon>Rhabditina</taxon>
        <taxon>Rhabditomorpha</taxon>
        <taxon>Strongyloidea</taxon>
        <taxon>Heterorhabditidae</taxon>
        <taxon>Heterorhabditis</taxon>
    </lineage>
</organism>
<proteinExistence type="inferred from homology"/>
<evidence type="ECO:0000256" key="1">
    <source>
        <dbReference type="ARBA" id="ARBA00005537"/>
    </source>
</evidence>
<sequence>MMLNGCGSVDVLQIIAELQKVVVCLKEKDKNKISNITMENSPADSEERCNQNRQLRDLDNENRQLRDMYEDAQWTLHLIMEQHRTNVKRLCDDNRSQTVTPNEISLEKESDDRRAFLYEQFIELAVGFNEVMKKESERSGNNLEKIDLLLTENLILRELLEGDYRNADTKTLLERVEQKASISALNKSVIHRSPVKLEMKADCMIYQIHEINCH</sequence>
<evidence type="ECO:0000256" key="2">
    <source>
        <dbReference type="ARBA" id="ARBA00023054"/>
    </source>
</evidence>